<name>A0A151WY26_9HYME</name>
<gene>
    <name evidence="2" type="ORF">ALC60_08062</name>
</gene>
<sequence length="426" mass="48472">MGPAGTSGSSGVSPCMECLLLPRVIGPQGGELRDRGPVPICYKTEFESVRCSTVSEISVAIGARLDICLRNIIHETVITNPDISVFLNSEYPLAVRHPLAIIIGGYLASRKAGDYPNLEKGRKSRNAIYRGSTQKKKYEKKIRNVQRCERVGRRKIESEARVSKLQILRKSQARDTQRHLAPGRMHLTAQTMRHRRARLYTCGTQVGHKRGCTLQSNPRKARERARAEEKGHREERKRQKERKRTVQCLIERERREERKRDRGKDRDEMRETNGESRVGRTTMTRTEWREQDLLRPRHIPPSARIGDWDEACAWSEKRYTLVAPERKSLAGYFLEEFLLVRAPCWRRSVGPIQRVRQALRTLASLGVAVVTAAACEGRDRRPGVRVVATGYEQQTPTTSDDDGREAGKQPPCTRTLLTHPRAESPG</sequence>
<dbReference type="EMBL" id="KQ982652">
    <property type="protein sequence ID" value="KYQ52773.1"/>
    <property type="molecule type" value="Genomic_DNA"/>
</dbReference>
<dbReference type="Proteomes" id="UP000075809">
    <property type="component" value="Unassembled WGS sequence"/>
</dbReference>
<organism evidence="2 3">
    <name type="scientific">Mycetomoellerius zeteki</name>
    <dbReference type="NCBI Taxonomy" id="64791"/>
    <lineage>
        <taxon>Eukaryota</taxon>
        <taxon>Metazoa</taxon>
        <taxon>Ecdysozoa</taxon>
        <taxon>Arthropoda</taxon>
        <taxon>Hexapoda</taxon>
        <taxon>Insecta</taxon>
        <taxon>Pterygota</taxon>
        <taxon>Neoptera</taxon>
        <taxon>Endopterygota</taxon>
        <taxon>Hymenoptera</taxon>
        <taxon>Apocrita</taxon>
        <taxon>Aculeata</taxon>
        <taxon>Formicoidea</taxon>
        <taxon>Formicidae</taxon>
        <taxon>Myrmicinae</taxon>
        <taxon>Mycetomoellerius</taxon>
    </lineage>
</organism>
<protein>
    <submittedName>
        <fullName evidence="2">Uncharacterized protein</fullName>
    </submittedName>
</protein>
<dbReference type="AlphaFoldDB" id="A0A151WY26"/>
<feature type="compositionally biased region" description="Basic and acidic residues" evidence="1">
    <location>
        <begin position="250"/>
        <end position="278"/>
    </location>
</feature>
<feature type="region of interest" description="Disordered" evidence="1">
    <location>
        <begin position="385"/>
        <end position="426"/>
    </location>
</feature>
<proteinExistence type="predicted"/>
<accession>A0A151WY26</accession>
<feature type="region of interest" description="Disordered" evidence="1">
    <location>
        <begin position="210"/>
        <end position="285"/>
    </location>
</feature>
<evidence type="ECO:0000313" key="3">
    <source>
        <dbReference type="Proteomes" id="UP000075809"/>
    </source>
</evidence>
<keyword evidence="3" id="KW-1185">Reference proteome</keyword>
<reference evidence="2 3" key="1">
    <citation type="submission" date="2015-09" db="EMBL/GenBank/DDBJ databases">
        <title>Trachymyrmex zeteki WGS genome.</title>
        <authorList>
            <person name="Nygaard S."/>
            <person name="Hu H."/>
            <person name="Boomsma J."/>
            <person name="Zhang G."/>
        </authorList>
    </citation>
    <scope>NUCLEOTIDE SEQUENCE [LARGE SCALE GENOMIC DNA]</scope>
    <source>
        <strain evidence="2">Tzet28-1</strain>
        <tissue evidence="2">Whole body</tissue>
    </source>
</reference>
<evidence type="ECO:0000256" key="1">
    <source>
        <dbReference type="SAM" id="MobiDB-lite"/>
    </source>
</evidence>
<feature type="compositionally biased region" description="Basic and acidic residues" evidence="1">
    <location>
        <begin position="224"/>
        <end position="238"/>
    </location>
</feature>
<evidence type="ECO:0000313" key="2">
    <source>
        <dbReference type="EMBL" id="KYQ52773.1"/>
    </source>
</evidence>